<keyword evidence="3" id="KW-1185">Reference proteome</keyword>
<evidence type="ECO:0000313" key="2">
    <source>
        <dbReference type="EMBL" id="MER2490352.1"/>
    </source>
</evidence>
<proteinExistence type="predicted"/>
<feature type="chain" id="PRO_5046317962" description="Alginate export domain-containing protein" evidence="1">
    <location>
        <begin position="23"/>
        <end position="411"/>
    </location>
</feature>
<sequence length="411" mass="46859">MKMRLKITATAIAMLSSASVWAEQEVDIRGYIGAEGRYFAEQSSDPAQTESQFSINAEPEFYWQWDRGDNALTFKPYLRIDSQDSERTHFDIRELSWLHVERDWELRLGISKVFWGVTETVHLVDIVNQTDSVESFDGEDKLGQPMVQLSLIQDWGVLDAFILPGFRERTFAGKEGRLRGPLVIDSENAQYESSDKSGHIDFAVNWRNTFDDLDLSLNAFHGTSREPMFVPQLTQVTQSDGSVAWVADALTPYYPQITQLGAVAQYIYQDWLWKLEAINRFGRQIDNYNALVGGFEYTYVGVFGSFTDLGIVAEYAWDERGESSTTATQNDVSIAARIVMNDISSTEVLAGFSQDLDYSQSRSLFIEGSTRIGDSTKLTLDMWLFASEDMQDLAYSFRNEDFVQLSVEWYY</sequence>
<reference evidence="2 3" key="1">
    <citation type="submission" date="2024-06" db="EMBL/GenBank/DDBJ databases">
        <authorList>
            <person name="Chen R.Y."/>
        </authorList>
    </citation>
    <scope>NUCLEOTIDE SEQUENCE [LARGE SCALE GENOMIC DNA]</scope>
    <source>
        <strain evidence="2 3">D2</strain>
    </source>
</reference>
<evidence type="ECO:0008006" key="4">
    <source>
        <dbReference type="Google" id="ProtNLM"/>
    </source>
</evidence>
<dbReference type="Proteomes" id="UP001467690">
    <property type="component" value="Unassembled WGS sequence"/>
</dbReference>
<dbReference type="EMBL" id="JBELOE010000049">
    <property type="protein sequence ID" value="MER2490352.1"/>
    <property type="molecule type" value="Genomic_DNA"/>
</dbReference>
<evidence type="ECO:0000256" key="1">
    <source>
        <dbReference type="SAM" id="SignalP"/>
    </source>
</evidence>
<feature type="signal peptide" evidence="1">
    <location>
        <begin position="1"/>
        <end position="22"/>
    </location>
</feature>
<comment type="caution">
    <text evidence="2">The sequence shown here is derived from an EMBL/GenBank/DDBJ whole genome shotgun (WGS) entry which is preliminary data.</text>
</comment>
<gene>
    <name evidence="2" type="ORF">ABS311_00420</name>
</gene>
<accession>A0ABV1RBR3</accession>
<name>A0ABV1RBR3_9ALTE</name>
<protein>
    <recommendedName>
        <fullName evidence="4">Alginate export domain-containing protein</fullName>
    </recommendedName>
</protein>
<organism evidence="2 3">
    <name type="scientific">Catenovulum sediminis</name>
    <dbReference type="NCBI Taxonomy" id="1740262"/>
    <lineage>
        <taxon>Bacteria</taxon>
        <taxon>Pseudomonadati</taxon>
        <taxon>Pseudomonadota</taxon>
        <taxon>Gammaproteobacteria</taxon>
        <taxon>Alteromonadales</taxon>
        <taxon>Alteromonadaceae</taxon>
        <taxon>Catenovulum</taxon>
    </lineage>
</organism>
<keyword evidence="1" id="KW-0732">Signal</keyword>
<evidence type="ECO:0000313" key="3">
    <source>
        <dbReference type="Proteomes" id="UP001467690"/>
    </source>
</evidence>